<dbReference type="GO" id="GO:0003677">
    <property type="term" value="F:DNA binding"/>
    <property type="evidence" value="ECO:0007669"/>
    <property type="project" value="InterPro"/>
</dbReference>
<evidence type="ECO:0000256" key="5">
    <source>
        <dbReference type="ARBA" id="ARBA00023242"/>
    </source>
</evidence>
<evidence type="ECO:0000313" key="8">
    <source>
        <dbReference type="EMBL" id="KAH3769971.1"/>
    </source>
</evidence>
<dbReference type="Gene3D" id="1.10.20.10">
    <property type="entry name" value="Histone, subunit A"/>
    <property type="match status" value="1"/>
</dbReference>
<feature type="region of interest" description="Disordered" evidence="6">
    <location>
        <begin position="241"/>
        <end position="262"/>
    </location>
</feature>
<dbReference type="EMBL" id="JAIWYP010000009">
    <property type="protein sequence ID" value="KAH3769971.1"/>
    <property type="molecule type" value="Genomic_DNA"/>
</dbReference>
<feature type="region of interest" description="Disordered" evidence="6">
    <location>
        <begin position="529"/>
        <end position="571"/>
    </location>
</feature>
<dbReference type="AlphaFoldDB" id="A0A9D4IC89"/>
<dbReference type="GO" id="GO:0051382">
    <property type="term" value="P:kinetochore assembly"/>
    <property type="evidence" value="ECO:0007669"/>
    <property type="project" value="InterPro"/>
</dbReference>
<dbReference type="GO" id="GO:0007059">
    <property type="term" value="P:chromosome segregation"/>
    <property type="evidence" value="ECO:0007669"/>
    <property type="project" value="TreeGrafter"/>
</dbReference>
<feature type="compositionally biased region" description="Polar residues" evidence="6">
    <location>
        <begin position="635"/>
        <end position="693"/>
    </location>
</feature>
<evidence type="ECO:0000256" key="1">
    <source>
        <dbReference type="ARBA" id="ARBA00004123"/>
    </source>
</evidence>
<feature type="domain" description="CENP-T/Histone H4 histone fold" evidence="7">
    <location>
        <begin position="949"/>
        <end position="1013"/>
    </location>
</feature>
<dbReference type="Proteomes" id="UP000828390">
    <property type="component" value="Unassembled WGS sequence"/>
</dbReference>
<evidence type="ECO:0000259" key="7">
    <source>
        <dbReference type="Pfam" id="PF15511"/>
    </source>
</evidence>
<sequence length="1019" mass="111399">MAERKVRTPSKTPRTLIGEFMDSSRTHTQKVVRDRVQGLVRTPEIPSARKALQHDRVASLRGKKMSSSFSFGSEETPRQILEGFLADEHSTAPLVRVQKRTSQSGMSSSQPVLPVTKGWSHVASPANLTAELERDTPRTLMQKYLMNTSPSVETPVVVVVRKDTADSLRSTPVVPLVNDTYNTPSPFRDSSGGSADVMQGTSRRSKTPRSRKGRFNLSTHDLGSSLVIPATNPNDYVVPSPFRSSSSEDSEEEVIAGTQPSRRAHYRRSFNLAVPEHVLDQLKQGKERTYQQAFEVESSPGDMHYDDSDISDEQFSRNSYQAEPLQSHEMEDNNMEVEAELGDIHSVSSEEDGRRFSILPREGLYREYTLPLKGGQEGTEVLENISHVSGSSARSLSVVYTGDRQYVEQQSGTVLHPHEDGSSQIGIASGNLGYSPESGQYLQAEDPFRYGRFSDGHQNRLVAMGRGDAGTRRSEGNVREDLSMFSFQKGNVSMDRQTGERNMSRSVNMDRHTGERNMSSSEIMDRHMGAGNVSMSSSDGRSEPSLQTANRSSESLMLSERKDPSMIGRSSNAADRERLYLGVEVTCTPLRGQSERTLLGHEKMPESTHVSQSGLRSLHTPAQEAEEENEVDENSPFSAVTPSPVVSTRGNSPAYVTSSPSQRSPARSYERSSNTRSGGSVASLSARSETSFRTPGKRTPLQSMHPANTGDVNNISQQSSVLANNSSLKSSSSSLRGQRSTPSTAGSGPQTPGERGTPKSTMSAAASNLRYRNATPGSPGSVQQTPAQRGTPKSTMSAAASNLRSRNATLGSPGSVQQTTAQRDTTKSATSTAASRLISRNDSPRTSQASPVVAKRKHGTVDQLPQHTMMFSPQIVSTQNIATLARTSSSPSKSQPHVEQDNLSDEEVATPEQSSPSRPVNAAASVDKSHPSAKKKAVRKPREKSRYLIPVSTVKKQFTHYAGMRVSKEAIEEVMKISETYWDNLCADLEAYAKHAGRKKITMADFELLFRRQVSKIFV</sequence>
<dbReference type="PANTHER" id="PTHR46904:SF1">
    <property type="entry name" value="CENTROMERE PROTEIN T"/>
    <property type="match status" value="1"/>
</dbReference>
<evidence type="ECO:0000313" key="9">
    <source>
        <dbReference type="Proteomes" id="UP000828390"/>
    </source>
</evidence>
<evidence type="ECO:0000256" key="6">
    <source>
        <dbReference type="SAM" id="MobiDB-lite"/>
    </source>
</evidence>
<dbReference type="Pfam" id="PF15511">
    <property type="entry name" value="CENP-T_C"/>
    <property type="match status" value="1"/>
</dbReference>
<feature type="region of interest" description="Disordered" evidence="6">
    <location>
        <begin position="177"/>
        <end position="218"/>
    </location>
</feature>
<feature type="compositionally biased region" description="Polar residues" evidence="6">
    <location>
        <begin position="533"/>
        <end position="556"/>
    </location>
</feature>
<keyword evidence="5" id="KW-0539">Nucleus</keyword>
<accession>A0A9D4IC89</accession>
<dbReference type="GO" id="GO:0005634">
    <property type="term" value="C:nucleus"/>
    <property type="evidence" value="ECO:0007669"/>
    <property type="project" value="UniProtKB-SubCell"/>
</dbReference>
<comment type="caution">
    <text evidence="8">The sequence shown here is derived from an EMBL/GenBank/DDBJ whole genome shotgun (WGS) entry which is preliminary data.</text>
</comment>
<dbReference type="PANTHER" id="PTHR46904">
    <property type="entry name" value="CENTROMERE PROTEIN T"/>
    <property type="match status" value="1"/>
</dbReference>
<feature type="compositionally biased region" description="Polar residues" evidence="6">
    <location>
        <begin position="775"/>
        <end position="796"/>
    </location>
</feature>
<dbReference type="InterPro" id="IPR028255">
    <property type="entry name" value="CENP-T"/>
</dbReference>
<organism evidence="8 9">
    <name type="scientific">Dreissena polymorpha</name>
    <name type="common">Zebra mussel</name>
    <name type="synonym">Mytilus polymorpha</name>
    <dbReference type="NCBI Taxonomy" id="45954"/>
    <lineage>
        <taxon>Eukaryota</taxon>
        <taxon>Metazoa</taxon>
        <taxon>Spiralia</taxon>
        <taxon>Lophotrochozoa</taxon>
        <taxon>Mollusca</taxon>
        <taxon>Bivalvia</taxon>
        <taxon>Autobranchia</taxon>
        <taxon>Heteroconchia</taxon>
        <taxon>Euheterodonta</taxon>
        <taxon>Imparidentia</taxon>
        <taxon>Neoheterodontei</taxon>
        <taxon>Myida</taxon>
        <taxon>Dreissenoidea</taxon>
        <taxon>Dreissenidae</taxon>
        <taxon>Dreissena</taxon>
    </lineage>
</organism>
<dbReference type="InterPro" id="IPR035425">
    <property type="entry name" value="CENP-T/H4_C"/>
</dbReference>
<feature type="region of interest" description="Disordered" evidence="6">
    <location>
        <begin position="883"/>
        <end position="944"/>
    </location>
</feature>
<proteinExistence type="inferred from homology"/>
<feature type="compositionally biased region" description="Polar residues" evidence="6">
    <location>
        <begin position="700"/>
        <end position="718"/>
    </location>
</feature>
<keyword evidence="4" id="KW-0158">Chromosome</keyword>
<feature type="compositionally biased region" description="Polar residues" evidence="6">
    <location>
        <begin position="838"/>
        <end position="850"/>
    </location>
</feature>
<dbReference type="SUPFAM" id="SSF47113">
    <property type="entry name" value="Histone-fold"/>
    <property type="match status" value="1"/>
</dbReference>
<feature type="compositionally biased region" description="Polar residues" evidence="6">
    <location>
        <begin position="809"/>
        <end position="823"/>
    </location>
</feature>
<reference evidence="8" key="2">
    <citation type="submission" date="2020-11" db="EMBL/GenBank/DDBJ databases">
        <authorList>
            <person name="McCartney M.A."/>
            <person name="Auch B."/>
            <person name="Kono T."/>
            <person name="Mallez S."/>
            <person name="Becker A."/>
            <person name="Gohl D.M."/>
            <person name="Silverstein K.A.T."/>
            <person name="Koren S."/>
            <person name="Bechman K.B."/>
            <person name="Herman A."/>
            <person name="Abrahante J.E."/>
            <person name="Garbe J."/>
        </authorList>
    </citation>
    <scope>NUCLEOTIDE SEQUENCE</scope>
    <source>
        <strain evidence="8">Duluth1</strain>
        <tissue evidence="8">Whole animal</tissue>
    </source>
</reference>
<comment type="similarity">
    <text evidence="3">Belongs to the CENP-T/CNN1 family.</text>
</comment>
<dbReference type="GO" id="GO:0000278">
    <property type="term" value="P:mitotic cell cycle"/>
    <property type="evidence" value="ECO:0007669"/>
    <property type="project" value="TreeGrafter"/>
</dbReference>
<evidence type="ECO:0000256" key="2">
    <source>
        <dbReference type="ARBA" id="ARBA00004286"/>
    </source>
</evidence>
<feature type="compositionally biased region" description="Basic residues" evidence="6">
    <location>
        <begin position="931"/>
        <end position="943"/>
    </location>
</feature>
<feature type="compositionally biased region" description="Basic residues" evidence="6">
    <location>
        <begin position="203"/>
        <end position="214"/>
    </location>
</feature>
<comment type="subcellular location">
    <subcellularLocation>
        <location evidence="2">Chromosome</location>
    </subcellularLocation>
    <subcellularLocation>
        <location evidence="1">Nucleus</location>
    </subcellularLocation>
</comment>
<feature type="compositionally biased region" description="Polar residues" evidence="6">
    <location>
        <begin position="736"/>
        <end position="750"/>
    </location>
</feature>
<feature type="compositionally biased region" description="Low complexity" evidence="6">
    <location>
        <begin position="719"/>
        <end position="735"/>
    </location>
</feature>
<dbReference type="GO" id="GO:0000776">
    <property type="term" value="C:kinetochore"/>
    <property type="evidence" value="ECO:0007669"/>
    <property type="project" value="InterPro"/>
</dbReference>
<feature type="region of interest" description="Disordered" evidence="6">
    <location>
        <begin position="598"/>
        <end position="867"/>
    </location>
</feature>
<dbReference type="CDD" id="cd22920">
    <property type="entry name" value="HFD_CENP-T"/>
    <property type="match status" value="1"/>
</dbReference>
<name>A0A9D4IC89_DREPO</name>
<feature type="compositionally biased region" description="Acidic residues" evidence="6">
    <location>
        <begin position="624"/>
        <end position="633"/>
    </location>
</feature>
<gene>
    <name evidence="8" type="ORF">DPMN_171250</name>
</gene>
<dbReference type="GO" id="GO:0046982">
    <property type="term" value="F:protein heterodimerization activity"/>
    <property type="evidence" value="ECO:0007669"/>
    <property type="project" value="InterPro"/>
</dbReference>
<feature type="compositionally biased region" description="Low complexity" evidence="6">
    <location>
        <begin position="797"/>
        <end position="808"/>
    </location>
</feature>
<evidence type="ECO:0000256" key="3">
    <source>
        <dbReference type="ARBA" id="ARBA00010137"/>
    </source>
</evidence>
<keyword evidence="9" id="KW-1185">Reference proteome</keyword>
<protein>
    <recommendedName>
        <fullName evidence="7">CENP-T/Histone H4 histone fold domain-containing protein</fullName>
    </recommendedName>
</protein>
<dbReference type="InterPro" id="IPR009072">
    <property type="entry name" value="Histone-fold"/>
</dbReference>
<evidence type="ECO:0000256" key="4">
    <source>
        <dbReference type="ARBA" id="ARBA00022454"/>
    </source>
</evidence>
<feature type="compositionally biased region" description="Polar residues" evidence="6">
    <location>
        <begin position="883"/>
        <end position="897"/>
    </location>
</feature>
<reference evidence="8" key="1">
    <citation type="journal article" date="2019" name="bioRxiv">
        <title>The Genome of the Zebra Mussel, Dreissena polymorpha: A Resource for Invasive Species Research.</title>
        <authorList>
            <person name="McCartney M.A."/>
            <person name="Auch B."/>
            <person name="Kono T."/>
            <person name="Mallez S."/>
            <person name="Zhang Y."/>
            <person name="Obille A."/>
            <person name="Becker A."/>
            <person name="Abrahante J.E."/>
            <person name="Garbe J."/>
            <person name="Badalamenti J.P."/>
            <person name="Herman A."/>
            <person name="Mangelson H."/>
            <person name="Liachko I."/>
            <person name="Sullivan S."/>
            <person name="Sone E.D."/>
            <person name="Koren S."/>
            <person name="Silverstein K.A.T."/>
            <person name="Beckman K.B."/>
            <person name="Gohl D.M."/>
        </authorList>
    </citation>
    <scope>NUCLEOTIDE SEQUENCE</scope>
    <source>
        <strain evidence="8">Duluth1</strain>
        <tissue evidence="8">Whole animal</tissue>
    </source>
</reference>